<accession>A0A8H4XLX1</accession>
<keyword evidence="2" id="KW-1185">Reference proteome</keyword>
<comment type="caution">
    <text evidence="1">The sequence shown here is derived from an EMBL/GenBank/DDBJ whole genome shotgun (WGS) entry which is preliminary data.</text>
</comment>
<evidence type="ECO:0000313" key="1">
    <source>
        <dbReference type="EMBL" id="KAF4980741.1"/>
    </source>
</evidence>
<dbReference type="OrthoDB" id="5275938at2759"/>
<gene>
    <name evidence="1" type="ORF">FZEAL_3326</name>
</gene>
<evidence type="ECO:0008006" key="3">
    <source>
        <dbReference type="Google" id="ProtNLM"/>
    </source>
</evidence>
<dbReference type="Proteomes" id="UP000635477">
    <property type="component" value="Unassembled WGS sequence"/>
</dbReference>
<protein>
    <recommendedName>
        <fullName evidence="3">BTB domain-containing protein</fullName>
    </recommendedName>
</protein>
<proteinExistence type="predicted"/>
<dbReference type="Gene3D" id="3.30.710.10">
    <property type="entry name" value="Potassium Channel Kv1.1, Chain A"/>
    <property type="match status" value="1"/>
</dbReference>
<dbReference type="AlphaFoldDB" id="A0A8H4XLX1"/>
<dbReference type="EMBL" id="JABEYC010000210">
    <property type="protein sequence ID" value="KAF4980741.1"/>
    <property type="molecule type" value="Genomic_DNA"/>
</dbReference>
<evidence type="ECO:0000313" key="2">
    <source>
        <dbReference type="Proteomes" id="UP000635477"/>
    </source>
</evidence>
<name>A0A8H4XLX1_9HYPO</name>
<reference evidence="1" key="2">
    <citation type="submission" date="2020-05" db="EMBL/GenBank/DDBJ databases">
        <authorList>
            <person name="Kim H.-S."/>
            <person name="Proctor R.H."/>
            <person name="Brown D.W."/>
        </authorList>
    </citation>
    <scope>NUCLEOTIDE SEQUENCE</scope>
    <source>
        <strain evidence="1">NRRL 22465</strain>
    </source>
</reference>
<dbReference type="InterPro" id="IPR011333">
    <property type="entry name" value="SKP1/BTB/POZ_sf"/>
</dbReference>
<sequence length="386" mass="43731">MSTSSEEYSSIESITSISPKPAIKFDPDGDLCLTVGCSPSQDMIVDSRALCRASRVFSSMLRGGFAESQPNDGREWNATLPDDPPTAFAILMDLAHAQFKQTPEEVSVDELYAICVLTNKYDMVEVLRPMADRWFKSLAARWQSPFSEAAAKMMFVAWELGCADKLGEITLQIAWICDMDEDGDLITEDGQKIKDMEPFKLVPVYDCIQEFRLMALETFHDQCQFLSFLLLDYSLVGEFQCRHTYHDGDDIARMMGKMLSAAYKLDVLDLFSPGNSFLGVSRNVYSTEWMVKQVVESMDVCEGCEPRCEPIRNMLADIEDQIRKLQDPLHRRHLERMKIQASRVGMIPRTLASLQESSYKQECKVDMLGCQVLPEARQFSTYAPVS</sequence>
<reference evidence="1" key="1">
    <citation type="journal article" date="2020" name="BMC Genomics">
        <title>Correction to: Identification and distribution of gene clusters required for synthesis of sphingolipid metabolism inhibitors in diverse species of the filamentous fungus Fusarium.</title>
        <authorList>
            <person name="Kim H.S."/>
            <person name="Lohmar J.M."/>
            <person name="Busman M."/>
            <person name="Brown D.W."/>
            <person name="Naumann T.A."/>
            <person name="Divon H.H."/>
            <person name="Lysoe E."/>
            <person name="Uhlig S."/>
            <person name="Proctor R.H."/>
        </authorList>
    </citation>
    <scope>NUCLEOTIDE SEQUENCE</scope>
    <source>
        <strain evidence="1">NRRL 22465</strain>
    </source>
</reference>
<organism evidence="1 2">
    <name type="scientific">Fusarium zealandicum</name>
    <dbReference type="NCBI Taxonomy" id="1053134"/>
    <lineage>
        <taxon>Eukaryota</taxon>
        <taxon>Fungi</taxon>
        <taxon>Dikarya</taxon>
        <taxon>Ascomycota</taxon>
        <taxon>Pezizomycotina</taxon>
        <taxon>Sordariomycetes</taxon>
        <taxon>Hypocreomycetidae</taxon>
        <taxon>Hypocreales</taxon>
        <taxon>Nectriaceae</taxon>
        <taxon>Fusarium</taxon>
        <taxon>Fusarium staphyleae species complex</taxon>
    </lineage>
</organism>